<name>A0ABX2AKZ9_9BACT</name>
<gene>
    <name evidence="2" type="ORF">HPS56_05835</name>
</gene>
<evidence type="ECO:0000256" key="1">
    <source>
        <dbReference type="SAM" id="Coils"/>
    </source>
</evidence>
<evidence type="ECO:0008006" key="4">
    <source>
        <dbReference type="Google" id="ProtNLM"/>
    </source>
</evidence>
<reference evidence="2 3" key="1">
    <citation type="submission" date="2020-05" db="EMBL/GenBank/DDBJ databases">
        <title>Distinct polysaccharide utilization as determinants for interspecies competition between intestinal Prevotella spp.</title>
        <authorList>
            <person name="Galvez E.J.C."/>
            <person name="Iljazovic A."/>
            <person name="Strowig T."/>
        </authorList>
    </citation>
    <scope>NUCLEOTIDE SEQUENCE [LARGE SCALE GENOMIC DNA]</scope>
    <source>
        <strain evidence="2 3">PMUR</strain>
    </source>
</reference>
<sequence>MKYILLSSITAVVTLFCSCGNDTRKEAEKLLETANAQYVNGQYDKALSIIDSLRSMFPNSVETRKRALELYQSISLKKAQDDLARTDSMLQAVTNDYNYMKTKVEKDRAELRATAEELRKLNEMKVRLDSLKVRFDTECAKIKYIHKKQKEK</sequence>
<dbReference type="EMBL" id="JABKKF010000004">
    <property type="protein sequence ID" value="NPD91876.1"/>
    <property type="molecule type" value="Genomic_DNA"/>
</dbReference>
<dbReference type="Proteomes" id="UP000714420">
    <property type="component" value="Unassembled WGS sequence"/>
</dbReference>
<evidence type="ECO:0000313" key="3">
    <source>
        <dbReference type="Proteomes" id="UP000714420"/>
    </source>
</evidence>
<dbReference type="PROSITE" id="PS51257">
    <property type="entry name" value="PROKAR_LIPOPROTEIN"/>
    <property type="match status" value="1"/>
</dbReference>
<evidence type="ECO:0000313" key="2">
    <source>
        <dbReference type="EMBL" id="NPD91876.1"/>
    </source>
</evidence>
<proteinExistence type="predicted"/>
<feature type="coiled-coil region" evidence="1">
    <location>
        <begin position="76"/>
        <end position="124"/>
    </location>
</feature>
<keyword evidence="3" id="KW-1185">Reference proteome</keyword>
<comment type="caution">
    <text evidence="2">The sequence shown here is derived from an EMBL/GenBank/DDBJ whole genome shotgun (WGS) entry which is preliminary data.</text>
</comment>
<dbReference type="RefSeq" id="WP_172275224.1">
    <property type="nucleotide sequence ID" value="NZ_CASGMU010000003.1"/>
</dbReference>
<protein>
    <recommendedName>
        <fullName evidence="4">Lipoprotein</fullName>
    </recommendedName>
</protein>
<accession>A0ABX2AKZ9</accession>
<keyword evidence="1" id="KW-0175">Coiled coil</keyword>
<organism evidence="2 3">
    <name type="scientific">Xylanibacter muris</name>
    <dbReference type="NCBI Taxonomy" id="2736290"/>
    <lineage>
        <taxon>Bacteria</taxon>
        <taxon>Pseudomonadati</taxon>
        <taxon>Bacteroidota</taxon>
        <taxon>Bacteroidia</taxon>
        <taxon>Bacteroidales</taxon>
        <taxon>Prevotellaceae</taxon>
        <taxon>Xylanibacter</taxon>
    </lineage>
</organism>